<comment type="similarity">
    <text evidence="1">Belongs to the IMPACT family.</text>
</comment>
<dbReference type="Proteomes" id="UP000636579">
    <property type="component" value="Unassembled WGS sequence"/>
</dbReference>
<dbReference type="Gene3D" id="3.30.230.30">
    <property type="entry name" value="Impact, N-terminal domain"/>
    <property type="match status" value="1"/>
</dbReference>
<comment type="caution">
    <text evidence="3">The sequence shown here is derived from an EMBL/GenBank/DDBJ whole genome shotgun (WGS) entry which is preliminary data.</text>
</comment>
<dbReference type="PANTHER" id="PTHR16301">
    <property type="entry name" value="IMPACT-RELATED"/>
    <property type="match status" value="1"/>
</dbReference>
<dbReference type="InterPro" id="IPR020568">
    <property type="entry name" value="Ribosomal_Su5_D2-typ_SF"/>
</dbReference>
<accession>A0ABR9J3I6</accession>
<dbReference type="EMBL" id="JADBEE010000001">
    <property type="protein sequence ID" value="MBE1513553.1"/>
    <property type="molecule type" value="Genomic_DNA"/>
</dbReference>
<keyword evidence="4" id="KW-1185">Reference proteome</keyword>
<protein>
    <submittedName>
        <fullName evidence="3">YigZ family protein</fullName>
    </submittedName>
</protein>
<dbReference type="Pfam" id="PF01205">
    <property type="entry name" value="Impact_N"/>
    <property type="match status" value="1"/>
</dbReference>
<organism evidence="3 4">
    <name type="scientific">Nesterenkonia halotolerans</name>
    <dbReference type="NCBI Taxonomy" id="225325"/>
    <lineage>
        <taxon>Bacteria</taxon>
        <taxon>Bacillati</taxon>
        <taxon>Actinomycetota</taxon>
        <taxon>Actinomycetes</taxon>
        <taxon>Micrococcales</taxon>
        <taxon>Micrococcaceae</taxon>
        <taxon>Nesterenkonia</taxon>
    </lineage>
</organism>
<feature type="domain" description="Impact N-terminal" evidence="2">
    <location>
        <begin position="24"/>
        <end position="134"/>
    </location>
</feature>
<proteinExistence type="inferred from homology"/>
<evidence type="ECO:0000313" key="3">
    <source>
        <dbReference type="EMBL" id="MBE1513553.1"/>
    </source>
</evidence>
<dbReference type="SUPFAM" id="SSF54211">
    <property type="entry name" value="Ribosomal protein S5 domain 2-like"/>
    <property type="match status" value="1"/>
</dbReference>
<dbReference type="PANTHER" id="PTHR16301:SF20">
    <property type="entry name" value="IMPACT FAMILY MEMBER YIGZ"/>
    <property type="match status" value="1"/>
</dbReference>
<sequence>MPEHAESYTVLRRGAQIHHEIERKRSRFVTVLRRVETPEDAQHVLSELRQANPTARHHCSAWVIGPERSVQRGQDDGEPSGTAGAPMLAALLKSEMPSGAADLSDVLAVVIRWFGGTLLGAGGLVSAYSDSILETLRTSGEQGDMVTRRSMQRFEVAAPIAEVGRWENEFRVLGAHVLGTDYSPDGSAARLLVAVQDSTPQVAELHRHVASLSSGAAVPVAAGQHWTDLGGP</sequence>
<dbReference type="InterPro" id="IPR036956">
    <property type="entry name" value="Impact_N_sf"/>
</dbReference>
<reference evidence="3 4" key="1">
    <citation type="submission" date="2020-10" db="EMBL/GenBank/DDBJ databases">
        <title>Sequencing the genomes of 1000 actinobacteria strains.</title>
        <authorList>
            <person name="Klenk H.-P."/>
        </authorList>
    </citation>
    <scope>NUCLEOTIDE SEQUENCE [LARGE SCALE GENOMIC DNA]</scope>
    <source>
        <strain evidence="3 4">DSM 15474</strain>
    </source>
</reference>
<dbReference type="RefSeq" id="WP_192590424.1">
    <property type="nucleotide sequence ID" value="NZ_JADBEE010000001.1"/>
</dbReference>
<evidence type="ECO:0000313" key="4">
    <source>
        <dbReference type="Proteomes" id="UP000636579"/>
    </source>
</evidence>
<dbReference type="InterPro" id="IPR023582">
    <property type="entry name" value="Impact"/>
</dbReference>
<gene>
    <name evidence="3" type="ORF">H4W26_000308</name>
</gene>
<evidence type="ECO:0000256" key="1">
    <source>
        <dbReference type="ARBA" id="ARBA00007665"/>
    </source>
</evidence>
<name>A0ABR9J3I6_9MICC</name>
<evidence type="ECO:0000259" key="2">
    <source>
        <dbReference type="Pfam" id="PF01205"/>
    </source>
</evidence>
<dbReference type="InterPro" id="IPR001498">
    <property type="entry name" value="Impact_N"/>
</dbReference>